<accession>A0A4V2JA73</accession>
<sequence length="188" mass="21374">MKTYRIIKLLPIITCLLICTISFGQDKYIDKNGTIVFEASEKLFEEVKATNKYATAIYNIETNEIAALALMKGFRFKNSLMEEHFNENYIESDTYPKAIFKGKIVDFNATKNLGETAVEVDVKGVLELHGKQKTIETVLTLQKVDNIISMTGSFVVSPSDFDIEIPKIVRNKIAKMVHVNLDFKLIRK</sequence>
<dbReference type="AlphaFoldDB" id="A0A4V2JA73"/>
<organism evidence="2 3">
    <name type="scientific">Hyunsoonleella flava</name>
    <dbReference type="NCBI Taxonomy" id="2527939"/>
    <lineage>
        <taxon>Bacteria</taxon>
        <taxon>Pseudomonadati</taxon>
        <taxon>Bacteroidota</taxon>
        <taxon>Flavobacteriia</taxon>
        <taxon>Flavobacteriales</taxon>
        <taxon>Flavobacteriaceae</taxon>
    </lineage>
</organism>
<evidence type="ECO:0000259" key="1">
    <source>
        <dbReference type="Pfam" id="PF04264"/>
    </source>
</evidence>
<protein>
    <submittedName>
        <fullName evidence="2">YceI family protein</fullName>
    </submittedName>
</protein>
<dbReference type="Gene3D" id="2.40.128.110">
    <property type="entry name" value="Lipid/polyisoprenoid-binding, YceI-like"/>
    <property type="match status" value="1"/>
</dbReference>
<feature type="domain" description="Lipid/polyisoprenoid-binding YceI-like" evidence="1">
    <location>
        <begin position="35"/>
        <end position="184"/>
    </location>
</feature>
<dbReference type="Pfam" id="PF04264">
    <property type="entry name" value="YceI"/>
    <property type="match status" value="1"/>
</dbReference>
<reference evidence="2 3" key="1">
    <citation type="submission" date="2019-02" db="EMBL/GenBank/DDBJ databases">
        <title>Hyunsoonleella sp., isolated from marine sediment.</title>
        <authorList>
            <person name="Liu B.-T."/>
        </authorList>
    </citation>
    <scope>NUCLEOTIDE SEQUENCE [LARGE SCALE GENOMIC DNA]</scope>
    <source>
        <strain evidence="2 3">T58</strain>
    </source>
</reference>
<evidence type="ECO:0000313" key="3">
    <source>
        <dbReference type="Proteomes" id="UP000291142"/>
    </source>
</evidence>
<dbReference type="RefSeq" id="WP_130963884.1">
    <property type="nucleotide sequence ID" value="NZ_SIRT01000004.1"/>
</dbReference>
<dbReference type="Proteomes" id="UP000291142">
    <property type="component" value="Unassembled WGS sequence"/>
</dbReference>
<dbReference type="OrthoDB" id="116832at2"/>
<proteinExistence type="predicted"/>
<name>A0A4V2JA73_9FLAO</name>
<keyword evidence="3" id="KW-1185">Reference proteome</keyword>
<dbReference type="SUPFAM" id="SSF101874">
    <property type="entry name" value="YceI-like"/>
    <property type="match status" value="1"/>
</dbReference>
<evidence type="ECO:0000313" key="2">
    <source>
        <dbReference type="EMBL" id="TBN04415.1"/>
    </source>
</evidence>
<dbReference type="EMBL" id="SIRT01000004">
    <property type="protein sequence ID" value="TBN04415.1"/>
    <property type="molecule type" value="Genomic_DNA"/>
</dbReference>
<dbReference type="InterPro" id="IPR036761">
    <property type="entry name" value="TTHA0802/YceI-like_sf"/>
</dbReference>
<comment type="caution">
    <text evidence="2">The sequence shown here is derived from an EMBL/GenBank/DDBJ whole genome shotgun (WGS) entry which is preliminary data.</text>
</comment>
<gene>
    <name evidence="2" type="ORF">EYD45_07300</name>
</gene>
<dbReference type="InterPro" id="IPR007372">
    <property type="entry name" value="Lipid/polyisoprenoid-bd_YceI"/>
</dbReference>